<keyword evidence="2" id="KW-1185">Reference proteome</keyword>
<organism evidence="1 2">
    <name type="scientific">Ancylostoma ceylanicum</name>
    <dbReference type="NCBI Taxonomy" id="53326"/>
    <lineage>
        <taxon>Eukaryota</taxon>
        <taxon>Metazoa</taxon>
        <taxon>Ecdysozoa</taxon>
        <taxon>Nematoda</taxon>
        <taxon>Chromadorea</taxon>
        <taxon>Rhabditida</taxon>
        <taxon>Rhabditina</taxon>
        <taxon>Rhabditomorpha</taxon>
        <taxon>Strongyloidea</taxon>
        <taxon>Ancylostomatidae</taxon>
        <taxon>Ancylostomatinae</taxon>
        <taxon>Ancylostoma</taxon>
    </lineage>
</organism>
<reference evidence="2" key="1">
    <citation type="journal article" date="2015" name="Nat. Genet.">
        <title>The genome and transcriptome of the zoonotic hookworm Ancylostoma ceylanicum identify infection-specific gene families.</title>
        <authorList>
            <person name="Schwarz E.M."/>
            <person name="Hu Y."/>
            <person name="Antoshechkin I."/>
            <person name="Miller M.M."/>
            <person name="Sternberg P.W."/>
            <person name="Aroian R.V."/>
        </authorList>
    </citation>
    <scope>NUCLEOTIDE SEQUENCE</scope>
    <source>
        <strain evidence="2">HY135</strain>
    </source>
</reference>
<accession>A0A016W2X4</accession>
<proteinExistence type="predicted"/>
<gene>
    <name evidence="1" type="primary">Acey_s0001.g300</name>
    <name evidence="1" type="ORF">Y032_0001g300</name>
</gene>
<dbReference type="AlphaFoldDB" id="A0A016W2X4"/>
<name>A0A016W2X4_9BILA</name>
<sequence>MMALMEKWLGRNQCVIFHRRSWSWKRPTTEVCPDHLLRLKSVASKRLEMITWIAEKRSRLKILDRLGGLVVSGRQYITFFSCNTLENFCSEIVK</sequence>
<protein>
    <submittedName>
        <fullName evidence="1">Uncharacterized protein</fullName>
    </submittedName>
</protein>
<dbReference type="EMBL" id="JARK01001337">
    <property type="protein sequence ID" value="EYC34199.1"/>
    <property type="molecule type" value="Genomic_DNA"/>
</dbReference>
<evidence type="ECO:0000313" key="1">
    <source>
        <dbReference type="EMBL" id="EYC34199.1"/>
    </source>
</evidence>
<comment type="caution">
    <text evidence="1">The sequence shown here is derived from an EMBL/GenBank/DDBJ whole genome shotgun (WGS) entry which is preliminary data.</text>
</comment>
<evidence type="ECO:0000313" key="2">
    <source>
        <dbReference type="Proteomes" id="UP000024635"/>
    </source>
</evidence>
<dbReference type="Proteomes" id="UP000024635">
    <property type="component" value="Unassembled WGS sequence"/>
</dbReference>